<dbReference type="AlphaFoldDB" id="W4K945"/>
<reference evidence="2 3" key="1">
    <citation type="journal article" date="2012" name="New Phytol.">
        <title>Insight into trade-off between wood decay and parasitism from the genome of a fungal forest pathogen.</title>
        <authorList>
            <person name="Olson A."/>
            <person name="Aerts A."/>
            <person name="Asiegbu F."/>
            <person name="Belbahri L."/>
            <person name="Bouzid O."/>
            <person name="Broberg A."/>
            <person name="Canback B."/>
            <person name="Coutinho P.M."/>
            <person name="Cullen D."/>
            <person name="Dalman K."/>
            <person name="Deflorio G."/>
            <person name="van Diepen L.T."/>
            <person name="Dunand C."/>
            <person name="Duplessis S."/>
            <person name="Durling M."/>
            <person name="Gonthier P."/>
            <person name="Grimwood J."/>
            <person name="Fossdal C.G."/>
            <person name="Hansson D."/>
            <person name="Henrissat B."/>
            <person name="Hietala A."/>
            <person name="Himmelstrand K."/>
            <person name="Hoffmeister D."/>
            <person name="Hogberg N."/>
            <person name="James T.Y."/>
            <person name="Karlsson M."/>
            <person name="Kohler A."/>
            <person name="Kues U."/>
            <person name="Lee Y.H."/>
            <person name="Lin Y.C."/>
            <person name="Lind M."/>
            <person name="Lindquist E."/>
            <person name="Lombard V."/>
            <person name="Lucas S."/>
            <person name="Lunden K."/>
            <person name="Morin E."/>
            <person name="Murat C."/>
            <person name="Park J."/>
            <person name="Raffaello T."/>
            <person name="Rouze P."/>
            <person name="Salamov A."/>
            <person name="Schmutz J."/>
            <person name="Solheim H."/>
            <person name="Stahlberg J."/>
            <person name="Velez H."/>
            <person name="de Vries R.P."/>
            <person name="Wiebenga A."/>
            <person name="Woodward S."/>
            <person name="Yakovlev I."/>
            <person name="Garbelotto M."/>
            <person name="Martin F."/>
            <person name="Grigoriev I.V."/>
            <person name="Stenlid J."/>
        </authorList>
    </citation>
    <scope>NUCLEOTIDE SEQUENCE [LARGE SCALE GENOMIC DNA]</scope>
    <source>
        <strain evidence="2 3">TC 32-1</strain>
    </source>
</reference>
<accession>W4K945</accession>
<dbReference type="HOGENOM" id="CLU_1461500_0_0_1"/>
<gene>
    <name evidence="2" type="ORF">HETIRDRAFT_427131</name>
</gene>
<proteinExistence type="predicted"/>
<dbReference type="Proteomes" id="UP000030671">
    <property type="component" value="Unassembled WGS sequence"/>
</dbReference>
<dbReference type="RefSeq" id="XP_009546463.1">
    <property type="nucleotide sequence ID" value="XM_009548168.1"/>
</dbReference>
<evidence type="ECO:0000313" key="2">
    <source>
        <dbReference type="EMBL" id="ETW81870.1"/>
    </source>
</evidence>
<feature type="compositionally biased region" description="Polar residues" evidence="1">
    <location>
        <begin position="1"/>
        <end position="14"/>
    </location>
</feature>
<dbReference type="EMBL" id="KI925458">
    <property type="protein sequence ID" value="ETW81870.1"/>
    <property type="molecule type" value="Genomic_DNA"/>
</dbReference>
<protein>
    <recommendedName>
        <fullName evidence="4">CsbD-like domain-containing protein</fullName>
    </recommendedName>
</protein>
<feature type="compositionally biased region" description="Low complexity" evidence="1">
    <location>
        <begin position="22"/>
        <end position="36"/>
    </location>
</feature>
<feature type="compositionally biased region" description="Gly residues" evidence="1">
    <location>
        <begin position="131"/>
        <end position="145"/>
    </location>
</feature>
<dbReference type="GeneID" id="20674178"/>
<feature type="compositionally biased region" description="Gly residues" evidence="1">
    <location>
        <begin position="57"/>
        <end position="74"/>
    </location>
</feature>
<dbReference type="InParanoid" id="W4K945"/>
<dbReference type="STRING" id="747525.W4K945"/>
<evidence type="ECO:0000313" key="3">
    <source>
        <dbReference type="Proteomes" id="UP000030671"/>
    </source>
</evidence>
<name>W4K945_HETIT</name>
<feature type="compositionally biased region" description="Basic and acidic residues" evidence="1">
    <location>
        <begin position="148"/>
        <end position="160"/>
    </location>
</feature>
<organism evidence="2 3">
    <name type="scientific">Heterobasidion irregulare (strain TC 32-1)</name>
    <dbReference type="NCBI Taxonomy" id="747525"/>
    <lineage>
        <taxon>Eukaryota</taxon>
        <taxon>Fungi</taxon>
        <taxon>Dikarya</taxon>
        <taxon>Basidiomycota</taxon>
        <taxon>Agaricomycotina</taxon>
        <taxon>Agaricomycetes</taxon>
        <taxon>Russulales</taxon>
        <taxon>Bondarzewiaceae</taxon>
        <taxon>Heterobasidion</taxon>
        <taxon>Heterobasidion annosum species complex</taxon>
    </lineage>
</organism>
<feature type="compositionally biased region" description="Basic and acidic residues" evidence="1">
    <location>
        <begin position="173"/>
        <end position="185"/>
    </location>
</feature>
<feature type="compositionally biased region" description="Polar residues" evidence="1">
    <location>
        <begin position="75"/>
        <end position="117"/>
    </location>
</feature>
<dbReference type="KEGG" id="hir:HETIRDRAFT_427131"/>
<keyword evidence="3" id="KW-1185">Reference proteome</keyword>
<feature type="compositionally biased region" description="Polar residues" evidence="1">
    <location>
        <begin position="37"/>
        <end position="55"/>
    </location>
</feature>
<sequence>MSSNLNNSGNTFGNDDQFDNLSGGRQQQGGLSDQSQWDPNSKTSGQGNWDNNSDVPTGGGTGLDRGSDTSGGGFNRQSGDQGFQSDDYSSGTRGSSGFDDSQTGTGIGGNDQSRFGTTGSGAGYDQDDNAYGGGQQRGAGTGGGKASMTDKLRGTAEKMTGKMTGDSNLAQRGQERKAGDYNRDF</sequence>
<evidence type="ECO:0008006" key="4">
    <source>
        <dbReference type="Google" id="ProtNLM"/>
    </source>
</evidence>
<feature type="region of interest" description="Disordered" evidence="1">
    <location>
        <begin position="1"/>
        <end position="185"/>
    </location>
</feature>
<evidence type="ECO:0000256" key="1">
    <source>
        <dbReference type="SAM" id="MobiDB-lite"/>
    </source>
</evidence>
<dbReference type="OrthoDB" id="3170343at2759"/>